<evidence type="ECO:0000256" key="3">
    <source>
        <dbReference type="ARBA" id="ARBA00022729"/>
    </source>
</evidence>
<evidence type="ECO:0000259" key="5">
    <source>
        <dbReference type="SMART" id="SM00062"/>
    </source>
</evidence>
<keyword evidence="3 4" id="KW-0732">Signal</keyword>
<keyword evidence="2" id="KW-0813">Transport</keyword>
<evidence type="ECO:0000256" key="2">
    <source>
        <dbReference type="ARBA" id="ARBA00022448"/>
    </source>
</evidence>
<reference evidence="7" key="1">
    <citation type="journal article" date="2019" name="Int. J. Syst. Evol. Microbiol.">
        <title>The Global Catalogue of Microorganisms (GCM) 10K type strain sequencing project: providing services to taxonomists for standard genome sequencing and annotation.</title>
        <authorList>
            <consortium name="The Broad Institute Genomics Platform"/>
            <consortium name="The Broad Institute Genome Sequencing Center for Infectious Disease"/>
            <person name="Wu L."/>
            <person name="Ma J."/>
        </authorList>
    </citation>
    <scope>NUCLEOTIDE SEQUENCE [LARGE SCALE GENOMIC DNA]</scope>
    <source>
        <strain evidence="7">JCM 16902</strain>
    </source>
</reference>
<gene>
    <name evidence="6" type="ORF">GCM10022223_16130</name>
</gene>
<organism evidence="6 7">
    <name type="scientific">Kineosporia mesophila</name>
    <dbReference type="NCBI Taxonomy" id="566012"/>
    <lineage>
        <taxon>Bacteria</taxon>
        <taxon>Bacillati</taxon>
        <taxon>Actinomycetota</taxon>
        <taxon>Actinomycetes</taxon>
        <taxon>Kineosporiales</taxon>
        <taxon>Kineosporiaceae</taxon>
        <taxon>Kineosporia</taxon>
    </lineage>
</organism>
<dbReference type="PANTHER" id="PTHR30085:SF6">
    <property type="entry name" value="ABC TRANSPORTER GLUTAMINE-BINDING PROTEIN GLNH"/>
    <property type="match status" value="1"/>
</dbReference>
<dbReference type="InterPro" id="IPR051455">
    <property type="entry name" value="Bact_solute-bind_prot3"/>
</dbReference>
<comment type="similarity">
    <text evidence="1">Belongs to the bacterial solute-binding protein 3 family.</text>
</comment>
<evidence type="ECO:0000256" key="4">
    <source>
        <dbReference type="SAM" id="SignalP"/>
    </source>
</evidence>
<dbReference type="PANTHER" id="PTHR30085">
    <property type="entry name" value="AMINO ACID ABC TRANSPORTER PERMEASE"/>
    <property type="match status" value="1"/>
</dbReference>
<dbReference type="SUPFAM" id="SSF53850">
    <property type="entry name" value="Periplasmic binding protein-like II"/>
    <property type="match status" value="1"/>
</dbReference>
<dbReference type="Proteomes" id="UP001501074">
    <property type="component" value="Unassembled WGS sequence"/>
</dbReference>
<dbReference type="EMBL" id="BAAAZO010000002">
    <property type="protein sequence ID" value="GAA3601235.1"/>
    <property type="molecule type" value="Genomic_DNA"/>
</dbReference>
<comment type="caution">
    <text evidence="6">The sequence shown here is derived from an EMBL/GenBank/DDBJ whole genome shotgun (WGS) entry which is preliminary data.</text>
</comment>
<name>A0ABP6Z7Z5_9ACTN</name>
<evidence type="ECO:0000313" key="6">
    <source>
        <dbReference type="EMBL" id="GAA3601235.1"/>
    </source>
</evidence>
<accession>A0ABP6Z7Z5</accession>
<feature type="chain" id="PRO_5046970134" evidence="4">
    <location>
        <begin position="25"/>
        <end position="297"/>
    </location>
</feature>
<feature type="domain" description="Solute-binding protein family 3/N-terminal" evidence="5">
    <location>
        <begin position="39"/>
        <end position="266"/>
    </location>
</feature>
<evidence type="ECO:0000313" key="7">
    <source>
        <dbReference type="Proteomes" id="UP001501074"/>
    </source>
</evidence>
<dbReference type="Pfam" id="PF00497">
    <property type="entry name" value="SBP_bac_3"/>
    <property type="match status" value="1"/>
</dbReference>
<dbReference type="RefSeq" id="WP_231489136.1">
    <property type="nucleotide sequence ID" value="NZ_BAAAZO010000002.1"/>
</dbReference>
<evidence type="ECO:0000256" key="1">
    <source>
        <dbReference type="ARBA" id="ARBA00010333"/>
    </source>
</evidence>
<dbReference type="SMART" id="SM00062">
    <property type="entry name" value="PBPb"/>
    <property type="match status" value="1"/>
</dbReference>
<sequence>MNTMRRRLPALLAALGLCGMAVTACQREPDGQKSIHAERVDVGLVTDSPGLSFSDHKSDPRGFDVDLAHGVVGHLGQDQKAVPFIINNVGQRDQELLDRDVALVVAAYSITKARNERGIDFAGPYLKTDQAFLVRPGEKFGGDQIGGRPVCVIDGSTADQATAAWALDGTDPRVRSRQTILSDCIALLKEGTVDAVFDDEIVLYGYLGELPEEFQVKLPGRYGQTQYYGIGILGGHQDDCRAVNDALREYLTGQWKTDFTNNFDEIPADRYASVNPFLPDEGDMGKLSCQVKDEPVP</sequence>
<dbReference type="Gene3D" id="3.40.190.10">
    <property type="entry name" value="Periplasmic binding protein-like II"/>
    <property type="match status" value="2"/>
</dbReference>
<keyword evidence="7" id="KW-1185">Reference proteome</keyword>
<dbReference type="InterPro" id="IPR001638">
    <property type="entry name" value="Solute-binding_3/MltF_N"/>
</dbReference>
<feature type="signal peptide" evidence="4">
    <location>
        <begin position="1"/>
        <end position="24"/>
    </location>
</feature>
<dbReference type="PROSITE" id="PS51257">
    <property type="entry name" value="PROKAR_LIPOPROTEIN"/>
    <property type="match status" value="1"/>
</dbReference>
<proteinExistence type="inferred from homology"/>
<protein>
    <submittedName>
        <fullName evidence="6">Glutamate ABC transporter substrate-binding protein</fullName>
    </submittedName>
</protein>